<organism evidence="2 3">
    <name type="scientific">Cordyceps militaris (strain CM01)</name>
    <name type="common">Caterpillar fungus</name>
    <dbReference type="NCBI Taxonomy" id="983644"/>
    <lineage>
        <taxon>Eukaryota</taxon>
        <taxon>Fungi</taxon>
        <taxon>Dikarya</taxon>
        <taxon>Ascomycota</taxon>
        <taxon>Pezizomycotina</taxon>
        <taxon>Sordariomycetes</taxon>
        <taxon>Hypocreomycetidae</taxon>
        <taxon>Hypocreales</taxon>
        <taxon>Cordycipitaceae</taxon>
        <taxon>Cordyceps</taxon>
    </lineage>
</organism>
<dbReference type="Proteomes" id="UP000001610">
    <property type="component" value="Unassembled WGS sequence"/>
</dbReference>
<proteinExistence type="predicted"/>
<reference evidence="2 3" key="1">
    <citation type="journal article" date="2011" name="Genome Biol.">
        <title>Genome sequence of the insect pathogenic fungus Cordyceps militaris, a valued traditional Chinese medicine.</title>
        <authorList>
            <person name="Zheng P."/>
            <person name="Xia Y."/>
            <person name="Xiao G."/>
            <person name="Xiong C."/>
            <person name="Hu X."/>
            <person name="Zhang S."/>
            <person name="Zheng H."/>
            <person name="Huang Y."/>
            <person name="Zhou Y."/>
            <person name="Wang S."/>
            <person name="Zhao G.P."/>
            <person name="Liu X."/>
            <person name="St Leger R.J."/>
            <person name="Wang C."/>
        </authorList>
    </citation>
    <scope>NUCLEOTIDE SEQUENCE [LARGE SCALE GENOMIC DNA]</scope>
    <source>
        <strain evidence="2 3">CM01</strain>
    </source>
</reference>
<evidence type="ECO:0000313" key="2">
    <source>
        <dbReference type="EMBL" id="EGX92676.1"/>
    </source>
</evidence>
<feature type="region of interest" description="Disordered" evidence="1">
    <location>
        <begin position="1"/>
        <end position="24"/>
    </location>
</feature>
<name>G3JDK1_CORMM</name>
<dbReference type="InParanoid" id="G3JDK1"/>
<dbReference type="RefSeq" id="XP_006669260.1">
    <property type="nucleotide sequence ID" value="XM_006669197.1"/>
</dbReference>
<sequence length="83" mass="9556">MHENSIGPMCTVSTEDQDPPAVQGQPTIWRRWDRVSLLAARIHTGYWSWVQKTRGNEQLLVRETKGEETEMGRGVMDSENLEQ</sequence>
<dbReference type="VEuPathDB" id="FungiDB:CCM_04049"/>
<dbReference type="HOGENOM" id="CLU_2542506_0_0_1"/>
<accession>G3JDK1</accession>
<protein>
    <submittedName>
        <fullName evidence="2">Uncharacterized protein</fullName>
    </submittedName>
</protein>
<dbReference type="AlphaFoldDB" id="G3JDK1"/>
<dbReference type="EMBL" id="JH126401">
    <property type="protein sequence ID" value="EGX92676.1"/>
    <property type="molecule type" value="Genomic_DNA"/>
</dbReference>
<gene>
    <name evidence="2" type="ORF">CCM_04049</name>
</gene>
<evidence type="ECO:0000313" key="3">
    <source>
        <dbReference type="Proteomes" id="UP000001610"/>
    </source>
</evidence>
<keyword evidence="3" id="KW-1185">Reference proteome</keyword>
<evidence type="ECO:0000256" key="1">
    <source>
        <dbReference type="SAM" id="MobiDB-lite"/>
    </source>
</evidence>
<dbReference type="GeneID" id="18166072"/>
<dbReference type="KEGG" id="cmt:CCM_04049"/>